<gene>
    <name evidence="7" type="ORF">GCM10009839_63950</name>
</gene>
<dbReference type="InterPro" id="IPR051633">
    <property type="entry name" value="AceTr"/>
</dbReference>
<evidence type="ECO:0000313" key="7">
    <source>
        <dbReference type="EMBL" id="GAA2049252.1"/>
    </source>
</evidence>
<keyword evidence="4 6" id="KW-1133">Transmembrane helix</keyword>
<dbReference type="InterPro" id="IPR000791">
    <property type="entry name" value="Gpr1/Fun34/SatP-like"/>
</dbReference>
<evidence type="ECO:0000256" key="3">
    <source>
        <dbReference type="ARBA" id="ARBA00022692"/>
    </source>
</evidence>
<evidence type="ECO:0000256" key="5">
    <source>
        <dbReference type="ARBA" id="ARBA00023136"/>
    </source>
</evidence>
<evidence type="ECO:0000313" key="8">
    <source>
        <dbReference type="Proteomes" id="UP001500751"/>
    </source>
</evidence>
<dbReference type="RefSeq" id="WP_344669408.1">
    <property type="nucleotide sequence ID" value="NZ_BAAAQN010000046.1"/>
</dbReference>
<comment type="similarity">
    <text evidence="2">Belongs to the acetate uptake transporter (AceTr) (TC 2.A.96) family.</text>
</comment>
<sequence length="208" mass="22154">MSETPNITPAPAPAPAPAPLSGGIADPAPLGLAGFAMTTFILSFFNANLIAEKGSGDVILGLALFYGGIAQFLAGMWEYRRGNTFGATAFSSFGAFWLSYWGIVHFGAGGDAHKTLGLYLFAWFIFTGYMTLAALRTNGAVLAVFVLLTVTFLFLAIGAWQNAATPPALFTRLAGWVGIATALAAWYASFASVVNETHKKQWFPTWPR</sequence>
<dbReference type="Pfam" id="PF01184">
    <property type="entry name" value="Gpr1_Fun34_YaaH"/>
    <property type="match status" value="1"/>
</dbReference>
<comment type="caution">
    <text evidence="7">The sequence shown here is derived from an EMBL/GenBank/DDBJ whole genome shotgun (WGS) entry which is preliminary data.</text>
</comment>
<feature type="transmembrane region" description="Helical" evidence="6">
    <location>
        <begin position="30"/>
        <end position="51"/>
    </location>
</feature>
<keyword evidence="5 6" id="KW-0472">Membrane</keyword>
<evidence type="ECO:0000256" key="6">
    <source>
        <dbReference type="SAM" id="Phobius"/>
    </source>
</evidence>
<evidence type="ECO:0000256" key="2">
    <source>
        <dbReference type="ARBA" id="ARBA00005587"/>
    </source>
</evidence>
<dbReference type="EMBL" id="BAAAQN010000046">
    <property type="protein sequence ID" value="GAA2049252.1"/>
    <property type="molecule type" value="Genomic_DNA"/>
</dbReference>
<feature type="transmembrane region" description="Helical" evidence="6">
    <location>
        <begin position="85"/>
        <end position="104"/>
    </location>
</feature>
<feature type="transmembrane region" description="Helical" evidence="6">
    <location>
        <begin position="116"/>
        <end position="135"/>
    </location>
</feature>
<keyword evidence="8" id="KW-1185">Reference proteome</keyword>
<organism evidence="7 8">
    <name type="scientific">Catenulispora yoronensis</name>
    <dbReference type="NCBI Taxonomy" id="450799"/>
    <lineage>
        <taxon>Bacteria</taxon>
        <taxon>Bacillati</taxon>
        <taxon>Actinomycetota</taxon>
        <taxon>Actinomycetes</taxon>
        <taxon>Catenulisporales</taxon>
        <taxon>Catenulisporaceae</taxon>
        <taxon>Catenulispora</taxon>
    </lineage>
</organism>
<feature type="transmembrane region" description="Helical" evidence="6">
    <location>
        <begin position="141"/>
        <end position="161"/>
    </location>
</feature>
<protein>
    <submittedName>
        <fullName evidence="7">GPR1/FUN34/YaaH family transporter</fullName>
    </submittedName>
</protein>
<evidence type="ECO:0000256" key="4">
    <source>
        <dbReference type="ARBA" id="ARBA00022989"/>
    </source>
</evidence>
<keyword evidence="3 6" id="KW-0812">Transmembrane</keyword>
<comment type="subcellular location">
    <subcellularLocation>
        <location evidence="1">Membrane</location>
        <topology evidence="1">Multi-pass membrane protein</topology>
    </subcellularLocation>
</comment>
<name>A0ABP5GN40_9ACTN</name>
<reference evidence="8" key="1">
    <citation type="journal article" date="2019" name="Int. J. Syst. Evol. Microbiol.">
        <title>The Global Catalogue of Microorganisms (GCM) 10K type strain sequencing project: providing services to taxonomists for standard genome sequencing and annotation.</title>
        <authorList>
            <consortium name="The Broad Institute Genomics Platform"/>
            <consortium name="The Broad Institute Genome Sequencing Center for Infectious Disease"/>
            <person name="Wu L."/>
            <person name="Ma J."/>
        </authorList>
    </citation>
    <scope>NUCLEOTIDE SEQUENCE [LARGE SCALE GENOMIC DNA]</scope>
    <source>
        <strain evidence="8">JCM 16014</strain>
    </source>
</reference>
<feature type="transmembrane region" description="Helical" evidence="6">
    <location>
        <begin position="173"/>
        <end position="194"/>
    </location>
</feature>
<feature type="transmembrane region" description="Helical" evidence="6">
    <location>
        <begin position="58"/>
        <end position="79"/>
    </location>
</feature>
<dbReference type="PANTHER" id="PTHR31123:SF1">
    <property type="entry name" value="ACCUMULATION OF DYADS PROTEIN 2-RELATED"/>
    <property type="match status" value="1"/>
</dbReference>
<proteinExistence type="inferred from homology"/>
<evidence type="ECO:0000256" key="1">
    <source>
        <dbReference type="ARBA" id="ARBA00004141"/>
    </source>
</evidence>
<dbReference type="NCBIfam" id="NF038013">
    <property type="entry name" value="AceTr_1"/>
    <property type="match status" value="1"/>
</dbReference>
<accession>A0ABP5GN40</accession>
<dbReference type="Proteomes" id="UP001500751">
    <property type="component" value="Unassembled WGS sequence"/>
</dbReference>
<dbReference type="PANTHER" id="PTHR31123">
    <property type="entry name" value="ACCUMULATION OF DYADS PROTEIN 2-RELATED"/>
    <property type="match status" value="1"/>
</dbReference>